<evidence type="ECO:0000313" key="2">
    <source>
        <dbReference type="EMBL" id="KKM89515.1"/>
    </source>
</evidence>
<accession>A0A0F9NL64</accession>
<gene>
    <name evidence="2" type="ORF">LCGC14_1247960</name>
</gene>
<dbReference type="EMBL" id="LAZR01006806">
    <property type="protein sequence ID" value="KKM89515.1"/>
    <property type="molecule type" value="Genomic_DNA"/>
</dbReference>
<organism evidence="2">
    <name type="scientific">marine sediment metagenome</name>
    <dbReference type="NCBI Taxonomy" id="412755"/>
    <lineage>
        <taxon>unclassified sequences</taxon>
        <taxon>metagenomes</taxon>
        <taxon>ecological metagenomes</taxon>
    </lineage>
</organism>
<reference evidence="2" key="1">
    <citation type="journal article" date="2015" name="Nature">
        <title>Complex archaea that bridge the gap between prokaryotes and eukaryotes.</title>
        <authorList>
            <person name="Spang A."/>
            <person name="Saw J.H."/>
            <person name="Jorgensen S.L."/>
            <person name="Zaremba-Niedzwiedzka K."/>
            <person name="Martijn J."/>
            <person name="Lind A.E."/>
            <person name="van Eijk R."/>
            <person name="Schleper C."/>
            <person name="Guy L."/>
            <person name="Ettema T.J."/>
        </authorList>
    </citation>
    <scope>NUCLEOTIDE SEQUENCE</scope>
</reference>
<sequence length="231" mass="24952">MALTAGTLISDAELMAYPYILDPPLPRPSLLRILGNLDAELVKIVMAEVPHTLSTLAAEIDVASGSNAAGYTLVAGLQFQQFTYEGANGAYTPIDIVTLDRLDDRGAAHPAAVIVNQSTFMPVDPLGKRWEGSETRAWYPGDGDKIHGRRTTAPTSPTSLADTLTYPDPGRDYFLHGLRLAILLQHPDVPDKVLESARERVPQERLLALQQAHKSVAISSRFGEKAVSANA</sequence>
<protein>
    <submittedName>
        <fullName evidence="2">Uncharacterized protein</fullName>
    </submittedName>
</protein>
<comment type="caution">
    <text evidence="2">The sequence shown here is derived from an EMBL/GenBank/DDBJ whole genome shotgun (WGS) entry which is preliminary data.</text>
</comment>
<dbReference type="AlphaFoldDB" id="A0A0F9NL64"/>
<feature type="region of interest" description="Disordered" evidence="1">
    <location>
        <begin position="140"/>
        <end position="160"/>
    </location>
</feature>
<evidence type="ECO:0000256" key="1">
    <source>
        <dbReference type="SAM" id="MobiDB-lite"/>
    </source>
</evidence>
<name>A0A0F9NL64_9ZZZZ</name>
<proteinExistence type="predicted"/>